<keyword evidence="3" id="KW-1185">Reference proteome</keyword>
<gene>
    <name evidence="2" type="ORF">RHGRI_020936</name>
</gene>
<accession>A0AAV6JJI4</accession>
<organism evidence="2 3">
    <name type="scientific">Rhododendron griersonianum</name>
    <dbReference type="NCBI Taxonomy" id="479676"/>
    <lineage>
        <taxon>Eukaryota</taxon>
        <taxon>Viridiplantae</taxon>
        <taxon>Streptophyta</taxon>
        <taxon>Embryophyta</taxon>
        <taxon>Tracheophyta</taxon>
        <taxon>Spermatophyta</taxon>
        <taxon>Magnoliopsida</taxon>
        <taxon>eudicotyledons</taxon>
        <taxon>Gunneridae</taxon>
        <taxon>Pentapetalae</taxon>
        <taxon>asterids</taxon>
        <taxon>Ericales</taxon>
        <taxon>Ericaceae</taxon>
        <taxon>Ericoideae</taxon>
        <taxon>Rhodoreae</taxon>
        <taxon>Rhododendron</taxon>
    </lineage>
</organism>
<dbReference type="Proteomes" id="UP000823749">
    <property type="component" value="Chromosome 7"/>
</dbReference>
<evidence type="ECO:0000313" key="3">
    <source>
        <dbReference type="Proteomes" id="UP000823749"/>
    </source>
</evidence>
<name>A0AAV6JJI4_9ERIC</name>
<evidence type="ECO:0000313" key="2">
    <source>
        <dbReference type="EMBL" id="KAG5540863.1"/>
    </source>
</evidence>
<feature type="region of interest" description="Disordered" evidence="1">
    <location>
        <begin position="1"/>
        <end position="23"/>
    </location>
</feature>
<reference evidence="2" key="1">
    <citation type="submission" date="2020-08" db="EMBL/GenBank/DDBJ databases">
        <title>Plant Genome Project.</title>
        <authorList>
            <person name="Zhang R.-G."/>
        </authorList>
    </citation>
    <scope>NUCLEOTIDE SEQUENCE</scope>
    <source>
        <strain evidence="2">WSP0</strain>
        <tissue evidence="2">Leaf</tissue>
    </source>
</reference>
<dbReference type="AlphaFoldDB" id="A0AAV6JJI4"/>
<comment type="caution">
    <text evidence="2">The sequence shown here is derived from an EMBL/GenBank/DDBJ whole genome shotgun (WGS) entry which is preliminary data.</text>
</comment>
<protein>
    <submittedName>
        <fullName evidence="2">Uncharacterized protein</fullName>
    </submittedName>
</protein>
<sequence>MGQELSRTRANPGNGDPAGHGDVLLFSGRPKSHLWHITTFPLVEHLHGCRNPDQFTKKFQIVLVESRSTGAGIEGSLSSDLDAKLLGWDSWQRTVARQTCRMGCHFQVGAALGQPWP</sequence>
<proteinExistence type="predicted"/>
<evidence type="ECO:0000256" key="1">
    <source>
        <dbReference type="SAM" id="MobiDB-lite"/>
    </source>
</evidence>
<dbReference type="EMBL" id="JACTNZ010000007">
    <property type="protein sequence ID" value="KAG5540863.1"/>
    <property type="molecule type" value="Genomic_DNA"/>
</dbReference>